<evidence type="ECO:0008006" key="3">
    <source>
        <dbReference type="Google" id="ProtNLM"/>
    </source>
</evidence>
<dbReference type="Proteomes" id="UP000759246">
    <property type="component" value="Unassembled WGS sequence"/>
</dbReference>
<evidence type="ECO:0000313" key="1">
    <source>
        <dbReference type="EMBL" id="MBF0966292.1"/>
    </source>
</evidence>
<sequence length="85" mass="9416">MALGVESASGICSARECTNAAIYRIDWRNPAIHRARTKTWLACEEHLSYLEGYFKYRSFPYEVSEFVAPSSPGGEESGAEAAQSH</sequence>
<protein>
    <recommendedName>
        <fullName evidence="3">Acetone carboxylase</fullName>
    </recommendedName>
</protein>
<name>A0A929RQS0_9ACTO</name>
<evidence type="ECO:0000313" key="2">
    <source>
        <dbReference type="Proteomes" id="UP000759246"/>
    </source>
</evidence>
<organism evidence="1 2">
    <name type="scientific">Actinomyces bouchesdurhonensis</name>
    <dbReference type="NCBI Taxonomy" id="1852361"/>
    <lineage>
        <taxon>Bacteria</taxon>
        <taxon>Bacillati</taxon>
        <taxon>Actinomycetota</taxon>
        <taxon>Actinomycetes</taxon>
        <taxon>Actinomycetales</taxon>
        <taxon>Actinomycetaceae</taxon>
        <taxon>Actinomyces</taxon>
    </lineage>
</organism>
<accession>A0A929RQS0</accession>
<dbReference type="AlphaFoldDB" id="A0A929RQS0"/>
<gene>
    <name evidence="1" type="ORF">HXK09_03855</name>
</gene>
<proteinExistence type="predicted"/>
<dbReference type="EMBL" id="JABZGF010000079">
    <property type="protein sequence ID" value="MBF0966292.1"/>
    <property type="molecule type" value="Genomic_DNA"/>
</dbReference>
<reference evidence="1" key="1">
    <citation type="submission" date="2020-04" db="EMBL/GenBank/DDBJ databases">
        <title>Deep metagenomics examines the oral microbiome during advanced dental caries in children, revealing novel taxa and co-occurrences with host molecules.</title>
        <authorList>
            <person name="Baker J.L."/>
            <person name="Morton J.T."/>
            <person name="Dinis M."/>
            <person name="Alvarez R."/>
            <person name="Tran N.C."/>
            <person name="Knight R."/>
            <person name="Edlund A."/>
        </authorList>
    </citation>
    <scope>NUCLEOTIDE SEQUENCE</scope>
    <source>
        <strain evidence="1">JCVI_30_bin.13</strain>
    </source>
</reference>
<comment type="caution">
    <text evidence="1">The sequence shown here is derived from an EMBL/GenBank/DDBJ whole genome shotgun (WGS) entry which is preliminary data.</text>
</comment>